<keyword evidence="4" id="KW-0238">DNA-binding</keyword>
<dbReference type="Pfam" id="PF07460">
    <property type="entry name" value="NUMOD3"/>
    <property type="match status" value="3"/>
</dbReference>
<dbReference type="CDD" id="cd10437">
    <property type="entry name" value="GIY-YIG_HE_I-TevI_like"/>
    <property type="match status" value="1"/>
</dbReference>
<dbReference type="RefSeq" id="WP_327967190.1">
    <property type="nucleotide sequence ID" value="NZ_JARMQG010000084.1"/>
</dbReference>
<proteinExistence type="predicted"/>
<feature type="compositionally biased region" description="Basic and acidic residues" evidence="2">
    <location>
        <begin position="187"/>
        <end position="245"/>
    </location>
</feature>
<feature type="compositionally biased region" description="Basic residues" evidence="2">
    <location>
        <begin position="113"/>
        <end position="122"/>
    </location>
</feature>
<dbReference type="InterPro" id="IPR006350">
    <property type="entry name" value="Intron_endoG1"/>
</dbReference>
<comment type="similarity">
    <text evidence="1">To endonucleases of group I introns of fungi and phage.</text>
</comment>
<comment type="caution">
    <text evidence="4">The sequence shown here is derived from an EMBL/GenBank/DDBJ whole genome shotgun (WGS) entry which is preliminary data.</text>
</comment>
<gene>
    <name evidence="4" type="ORF">P4447_07445</name>
</gene>
<dbReference type="InterPro" id="IPR000305">
    <property type="entry name" value="GIY-YIG_endonuc"/>
</dbReference>
<feature type="domain" description="GIY-YIG" evidence="3">
    <location>
        <begin position="2"/>
        <end position="94"/>
    </location>
</feature>
<organism evidence="4 5">
    <name type="scientific">Bacillus xiapuensis</name>
    <dbReference type="NCBI Taxonomy" id="2014075"/>
    <lineage>
        <taxon>Bacteria</taxon>
        <taxon>Bacillati</taxon>
        <taxon>Bacillota</taxon>
        <taxon>Bacilli</taxon>
        <taxon>Bacillales</taxon>
        <taxon>Bacillaceae</taxon>
        <taxon>Bacillus</taxon>
    </lineage>
</organism>
<dbReference type="Proteomes" id="UP001330749">
    <property type="component" value="Unassembled WGS sequence"/>
</dbReference>
<accession>A0ABU6N9X6</accession>
<dbReference type="PROSITE" id="PS50164">
    <property type="entry name" value="GIY_YIG"/>
    <property type="match status" value="1"/>
</dbReference>
<dbReference type="EMBL" id="JARMQG010000084">
    <property type="protein sequence ID" value="MED3562286.1"/>
    <property type="molecule type" value="Genomic_DNA"/>
</dbReference>
<dbReference type="SUPFAM" id="SSF82771">
    <property type="entry name" value="GIY-YIG endonuclease"/>
    <property type="match status" value="1"/>
</dbReference>
<dbReference type="InterPro" id="IPR035901">
    <property type="entry name" value="GIY-YIG_endonuc_sf"/>
</dbReference>
<keyword evidence="5" id="KW-1185">Reference proteome</keyword>
<protein>
    <submittedName>
        <fullName evidence="4">NUMOD3 domain-containing DNA-binding protein</fullName>
    </submittedName>
</protein>
<reference evidence="4 5" key="1">
    <citation type="submission" date="2023-03" db="EMBL/GenBank/DDBJ databases">
        <title>Bacillus Genome Sequencing.</title>
        <authorList>
            <person name="Dunlap C."/>
        </authorList>
    </citation>
    <scope>NUCLEOTIDE SEQUENCE [LARGE SCALE GENOMIC DNA]</scope>
    <source>
        <strain evidence="4 5">B-14544</strain>
    </source>
</reference>
<evidence type="ECO:0000313" key="4">
    <source>
        <dbReference type="EMBL" id="MED3562286.1"/>
    </source>
</evidence>
<name>A0ABU6N9X6_9BACI</name>
<dbReference type="GO" id="GO:0003677">
    <property type="term" value="F:DNA binding"/>
    <property type="evidence" value="ECO:0007669"/>
    <property type="project" value="UniProtKB-KW"/>
</dbReference>
<evidence type="ECO:0000256" key="2">
    <source>
        <dbReference type="SAM" id="MobiDB-lite"/>
    </source>
</evidence>
<dbReference type="Pfam" id="PF01541">
    <property type="entry name" value="GIY-YIG"/>
    <property type="match status" value="1"/>
</dbReference>
<feature type="compositionally biased region" description="Basic and acidic residues" evidence="2">
    <location>
        <begin position="157"/>
        <end position="173"/>
    </location>
</feature>
<feature type="region of interest" description="Disordered" evidence="2">
    <location>
        <begin position="112"/>
        <end position="245"/>
    </location>
</feature>
<dbReference type="NCBIfam" id="TIGR01453">
    <property type="entry name" value="grpIintron_endo"/>
    <property type="match status" value="1"/>
</dbReference>
<dbReference type="InterPro" id="IPR003611">
    <property type="entry name" value="NUMOD3"/>
</dbReference>
<dbReference type="SUPFAM" id="SSF64496">
    <property type="entry name" value="DNA-binding domain of intron-encoded endonucleases"/>
    <property type="match status" value="2"/>
</dbReference>
<evidence type="ECO:0000313" key="5">
    <source>
        <dbReference type="Proteomes" id="UP001330749"/>
    </source>
</evidence>
<dbReference type="SMART" id="SM00496">
    <property type="entry name" value="IENR2"/>
    <property type="match status" value="7"/>
</dbReference>
<evidence type="ECO:0000259" key="3">
    <source>
        <dbReference type="PROSITE" id="PS50164"/>
    </source>
</evidence>
<dbReference type="Gene3D" id="3.40.1440.10">
    <property type="entry name" value="GIY-YIG endonuclease"/>
    <property type="match status" value="1"/>
</dbReference>
<feature type="compositionally biased region" description="Basic and acidic residues" evidence="2">
    <location>
        <begin position="123"/>
        <end position="146"/>
    </location>
</feature>
<evidence type="ECO:0000256" key="1">
    <source>
        <dbReference type="ARBA" id="ARBA00010045"/>
    </source>
</evidence>
<sequence length="305" mass="35908">MNKSGIYKIINITNNLIYIGSATNLRIRQRTHFYELKRNIHKNSYLQNAWNKYGEENFKFEVIELVDDKEKLLEREQYWINKYESYIRSKGYNLTPTAGSMLGYKMSDEAKKKISNSKKGTKMSKEFRLKRSEYRKGEKHSEETKKKIGNSNKGKRLGKEASEETRKKMSESQKKRKGERSANYGKKWSEETKKKISEANKGKTPNDETRKKISEALKGRVKTEEEKRKISESNKGKTAGEKNGKSKVNEDQVKYIRYLFLKEKQTIHDIIEVTGLSYNIVYKIVNFISWKHVELIEDYELPIIK</sequence>
<dbReference type="SMART" id="SM00465">
    <property type="entry name" value="GIYc"/>
    <property type="match status" value="1"/>
</dbReference>